<keyword evidence="4" id="KW-1185">Reference proteome</keyword>
<evidence type="ECO:0000259" key="2">
    <source>
        <dbReference type="PROSITE" id="PS50173"/>
    </source>
</evidence>
<dbReference type="AlphaFoldDB" id="A0AB34JPF8"/>
<comment type="caution">
    <text evidence="3">The sequence shown here is derived from an EMBL/GenBank/DDBJ whole genome shotgun (WGS) entry which is preliminary data.</text>
</comment>
<dbReference type="InterPro" id="IPR043128">
    <property type="entry name" value="Rev_trsase/Diguanyl_cyclase"/>
</dbReference>
<feature type="compositionally biased region" description="Basic and acidic residues" evidence="1">
    <location>
        <begin position="1"/>
        <end position="12"/>
    </location>
</feature>
<feature type="region of interest" description="Disordered" evidence="1">
    <location>
        <begin position="1"/>
        <end position="25"/>
    </location>
</feature>
<dbReference type="EMBL" id="JBGBPQ010000005">
    <property type="protein sequence ID" value="KAL1523746.1"/>
    <property type="molecule type" value="Genomic_DNA"/>
</dbReference>
<dbReference type="GO" id="GO:0006281">
    <property type="term" value="P:DNA repair"/>
    <property type="evidence" value="ECO:0007669"/>
    <property type="project" value="InterPro"/>
</dbReference>
<feature type="domain" description="UmuC" evidence="2">
    <location>
        <begin position="288"/>
        <end position="523"/>
    </location>
</feature>
<dbReference type="Gene3D" id="3.40.1170.60">
    <property type="match status" value="1"/>
</dbReference>
<dbReference type="SUPFAM" id="SSF56672">
    <property type="entry name" value="DNA/RNA polymerases"/>
    <property type="match status" value="1"/>
</dbReference>
<proteinExistence type="predicted"/>
<dbReference type="Proteomes" id="UP001515480">
    <property type="component" value="Unassembled WGS sequence"/>
</dbReference>
<evidence type="ECO:0000256" key="1">
    <source>
        <dbReference type="SAM" id="MobiDB-lite"/>
    </source>
</evidence>
<organism evidence="3 4">
    <name type="scientific">Prymnesium parvum</name>
    <name type="common">Toxic golden alga</name>
    <dbReference type="NCBI Taxonomy" id="97485"/>
    <lineage>
        <taxon>Eukaryota</taxon>
        <taxon>Haptista</taxon>
        <taxon>Haptophyta</taxon>
        <taxon>Prymnesiophyceae</taxon>
        <taxon>Prymnesiales</taxon>
        <taxon>Prymnesiaceae</taxon>
        <taxon>Prymnesium</taxon>
    </lineage>
</organism>
<dbReference type="PANTHER" id="PTHR46404:SF1">
    <property type="entry name" value="DNA POLYMERASE IOTA"/>
    <property type="match status" value="1"/>
</dbReference>
<sequence length="796" mass="84156">MAAAWERLHPLDARGTPSRLFTDDDPATTVKGLGFRDADAARQTIRLASQPGRRSRQYWAVRAMAERARLAPHPSAGTRAALEVFERWLRSPPPPPPPPEAREEHAQRALLLSSCANAHARSRCASDDDFRRRAAEDRREAAAQLRAALRGRAGAPFPLSAPAFAAAFGAPGEHAYGSHVCEAAAAAGLAAFRCTCAYAAAHVVDVTDAEAVVGRGAVQSFSLRFERGVAEVRPRRGADQLALSSSRGRPLTSAMLELPAASPPAAPAVAALSAESSSLELLCVRRVVCLIDLDCFYAQCEELRDPSLRGAAVGVQQKMIVITSNYAARAHGVRKGDSVDAVRRKCPSIRLLCGEDLTFYRSVSQRVFELLCAWRGGASAVERAGMDEFYVDLSDEVERTLARLRADGVDAVTPEGYLYPSPHPAAAPVPLLAAAGESLAAAAEAACAARLAVGSAACAELRAALHASLRLTSSAGVSVSKLLAKLTASTHKPHAQTLFLPTRPALAALLPPSLAVSKLPGIGFAATRSLGARGVRTVGELLAAAGEPAATPREAKALGAMRAACLGLCGAAVRHSAAPRSVSAEESFWRAPLTRLAPLEAAAAALCAQLMAKLRADEEAYGPREPSALAVSLRLKGEAAAEAEATRRSTRQVRFPPQLRLARAPRREREAGVEGEAEGGEAAAEAEMCAADRSLVEQLARRAVALFLSMLPGGGSEPFPPVHIFNIALRFDRAPPPPQGGSDITSFFERGAREGEAGPRGVLTRRDPPPLLWLQAEASLRRGHGCSTHATWIPRW</sequence>
<dbReference type="GO" id="GO:0003887">
    <property type="term" value="F:DNA-directed DNA polymerase activity"/>
    <property type="evidence" value="ECO:0007669"/>
    <property type="project" value="TreeGrafter"/>
</dbReference>
<name>A0AB34JPF8_PRYPA</name>
<accession>A0AB34JPF8</accession>
<dbReference type="GO" id="GO:0019985">
    <property type="term" value="P:translesion synthesis"/>
    <property type="evidence" value="ECO:0007669"/>
    <property type="project" value="TreeGrafter"/>
</dbReference>
<evidence type="ECO:0000313" key="4">
    <source>
        <dbReference type="Proteomes" id="UP001515480"/>
    </source>
</evidence>
<dbReference type="PANTHER" id="PTHR46404">
    <property type="entry name" value="DNA POLYMERASE IOTA"/>
    <property type="match status" value="1"/>
</dbReference>
<dbReference type="InterPro" id="IPR001126">
    <property type="entry name" value="UmuC"/>
</dbReference>
<gene>
    <name evidence="3" type="ORF">AB1Y20_018674</name>
</gene>
<dbReference type="InterPro" id="IPR043502">
    <property type="entry name" value="DNA/RNA_pol_sf"/>
</dbReference>
<feature type="region of interest" description="Disordered" evidence="1">
    <location>
        <begin position="661"/>
        <end position="682"/>
    </location>
</feature>
<reference evidence="3 4" key="1">
    <citation type="journal article" date="2024" name="Science">
        <title>Giant polyketide synthase enzymes in the biosynthesis of giant marine polyether toxins.</title>
        <authorList>
            <person name="Fallon T.R."/>
            <person name="Shende V.V."/>
            <person name="Wierzbicki I.H."/>
            <person name="Pendleton A.L."/>
            <person name="Watervoot N.F."/>
            <person name="Auber R.P."/>
            <person name="Gonzalez D.J."/>
            <person name="Wisecaver J.H."/>
            <person name="Moore B.S."/>
        </authorList>
    </citation>
    <scope>NUCLEOTIDE SEQUENCE [LARGE SCALE GENOMIC DNA]</scope>
    <source>
        <strain evidence="3 4">12B1</strain>
    </source>
</reference>
<dbReference type="Gene3D" id="3.30.70.270">
    <property type="match status" value="1"/>
</dbReference>
<evidence type="ECO:0000313" key="3">
    <source>
        <dbReference type="EMBL" id="KAL1523746.1"/>
    </source>
</evidence>
<protein>
    <recommendedName>
        <fullName evidence="2">UmuC domain-containing protein</fullName>
    </recommendedName>
</protein>
<dbReference type="Pfam" id="PF00817">
    <property type="entry name" value="IMS"/>
    <property type="match status" value="1"/>
</dbReference>
<dbReference type="PROSITE" id="PS50173">
    <property type="entry name" value="UMUC"/>
    <property type="match status" value="1"/>
</dbReference>